<dbReference type="AlphaFoldDB" id="A0A0P0EHG3"/>
<dbReference type="EMBL" id="JAWXYC010000003">
    <property type="protein sequence ID" value="MDX5950953.1"/>
    <property type="molecule type" value="Genomic_DNA"/>
</dbReference>
<evidence type="ECO:0000313" key="3">
    <source>
        <dbReference type="Proteomes" id="UP000298774"/>
    </source>
</evidence>
<dbReference type="Proteomes" id="UP000298774">
    <property type="component" value="Plasmid p1"/>
</dbReference>
<protein>
    <submittedName>
        <fullName evidence="2">Uncharacterized protein</fullName>
    </submittedName>
</protein>
<dbReference type="Proteomes" id="UP001277471">
    <property type="component" value="Unassembled WGS sequence"/>
</dbReference>
<dbReference type="KEGG" id="abf:AMK58_17970"/>
<evidence type="ECO:0000313" key="1">
    <source>
        <dbReference type="EMBL" id="MDX5950953.1"/>
    </source>
</evidence>
<keyword evidence="2" id="KW-0614">Plasmid</keyword>
<evidence type="ECO:0000313" key="2">
    <source>
        <dbReference type="EMBL" id="QCO11184.1"/>
    </source>
</evidence>
<dbReference type="GeneID" id="56449103"/>
<sequence>MPMNVLEVAIYAMVLTASQPRPYECVAVQPEGVNCTNGLAVASETPNGVMAFNTGVQVIKDNQGRVRLSNGITTHFDSSAWVAFKNPGGQTLVSVRKTGPFRFKFSNSFQCEMIGQKQDMARCYKP</sequence>
<reference evidence="1 4" key="2">
    <citation type="submission" date="2023-11" db="EMBL/GenBank/DDBJ databases">
        <title>MicrobeMod: A computational toolkit for identifying prokaryotic methylation and restriction-modification with nanopore sequencing.</title>
        <authorList>
            <person name="Crits-Christoph A."/>
            <person name="Kang S.C."/>
            <person name="Lee H."/>
            <person name="Ostrov N."/>
        </authorList>
    </citation>
    <scope>NUCLEOTIDE SEQUENCE [LARGE SCALE GENOMIC DNA]</scope>
    <source>
        <strain evidence="1 4">ATCC 29145</strain>
    </source>
</reference>
<keyword evidence="4" id="KW-1185">Reference proteome</keyword>
<proteinExistence type="predicted"/>
<reference evidence="2 3" key="1">
    <citation type="submission" date="2018-09" db="EMBL/GenBank/DDBJ databases">
        <title>Whole genome based analysis of evolution and adaptive divergence in Indian and Brazilian strains of Azospirillum brasilense.</title>
        <authorList>
            <person name="Singh C."/>
            <person name="Tripathi A.K."/>
        </authorList>
    </citation>
    <scope>NUCLEOTIDE SEQUENCE [LARGE SCALE GENOMIC DNA]</scope>
    <source>
        <strain evidence="2 3">MTCC4038</strain>
        <plasmid evidence="2 3">p1</plasmid>
    </source>
</reference>
<organism evidence="2 3">
    <name type="scientific">Azospirillum brasilense</name>
    <dbReference type="NCBI Taxonomy" id="192"/>
    <lineage>
        <taxon>Bacteria</taxon>
        <taxon>Pseudomonadati</taxon>
        <taxon>Pseudomonadota</taxon>
        <taxon>Alphaproteobacteria</taxon>
        <taxon>Rhodospirillales</taxon>
        <taxon>Azospirillaceae</taxon>
        <taxon>Azospirillum</taxon>
    </lineage>
</organism>
<evidence type="ECO:0000313" key="4">
    <source>
        <dbReference type="Proteomes" id="UP001277471"/>
    </source>
</evidence>
<dbReference type="EMBL" id="CP032340">
    <property type="protein sequence ID" value="QCO11184.1"/>
    <property type="molecule type" value="Genomic_DNA"/>
</dbReference>
<accession>A0A0P0EHG3</accession>
<name>A0A0P0EHG3_AZOBR</name>
<gene>
    <name evidence="2" type="ORF">D3868_19410</name>
    <name evidence="1" type="ORF">SIM66_07095</name>
</gene>
<dbReference type="RefSeq" id="WP_035679162.1">
    <property type="nucleotide sequence ID" value="NZ_CP012915.1"/>
</dbReference>
<geneLocation type="plasmid" evidence="2 3">
    <name>p1</name>
</geneLocation>